<protein>
    <submittedName>
        <fullName evidence="2">Uncharacterized protein</fullName>
    </submittedName>
</protein>
<feature type="transmembrane region" description="Helical" evidence="1">
    <location>
        <begin position="48"/>
        <end position="68"/>
    </location>
</feature>
<reference evidence="3" key="1">
    <citation type="journal article" date="2019" name="Int. J. Syst. Evol. Microbiol.">
        <title>The Global Catalogue of Microorganisms (GCM) 10K type strain sequencing project: providing services to taxonomists for standard genome sequencing and annotation.</title>
        <authorList>
            <consortium name="The Broad Institute Genomics Platform"/>
            <consortium name="The Broad Institute Genome Sequencing Center for Infectious Disease"/>
            <person name="Wu L."/>
            <person name="Ma J."/>
        </authorList>
    </citation>
    <scope>NUCLEOTIDE SEQUENCE [LARGE SCALE GENOMIC DNA]</scope>
    <source>
        <strain evidence="3">CCUG 52468</strain>
    </source>
</reference>
<dbReference type="Proteomes" id="UP001597205">
    <property type="component" value="Unassembled WGS sequence"/>
</dbReference>
<dbReference type="EMBL" id="JBHTKY010000044">
    <property type="protein sequence ID" value="MFD1167442.1"/>
    <property type="molecule type" value="Genomic_DNA"/>
</dbReference>
<keyword evidence="1" id="KW-0812">Transmembrane</keyword>
<comment type="caution">
    <text evidence="2">The sequence shown here is derived from an EMBL/GenBank/DDBJ whole genome shotgun (WGS) entry which is preliminary data.</text>
</comment>
<keyword evidence="1" id="KW-0472">Membrane</keyword>
<proteinExistence type="predicted"/>
<evidence type="ECO:0000313" key="3">
    <source>
        <dbReference type="Proteomes" id="UP001597205"/>
    </source>
</evidence>
<evidence type="ECO:0000256" key="1">
    <source>
        <dbReference type="SAM" id="Phobius"/>
    </source>
</evidence>
<sequence>MEENKDKFKEIMSMAKVELPFEDFDSKVMAEIHKIEVDKQSISKTRKYALLSFFFGALFGLGMNYLFMELISTKITDATVKNYLMILSQMIYVILFALLIDKILKLRRFKKEANI</sequence>
<feature type="transmembrane region" description="Helical" evidence="1">
    <location>
        <begin position="80"/>
        <end position="100"/>
    </location>
</feature>
<dbReference type="RefSeq" id="WP_380898786.1">
    <property type="nucleotide sequence ID" value="NZ_JBHTKY010000044.1"/>
</dbReference>
<name>A0ABW3RS19_9SPHI</name>
<accession>A0ABW3RS19</accession>
<organism evidence="2 3">
    <name type="scientific">Sphingobacterium daejeonense</name>
    <dbReference type="NCBI Taxonomy" id="371142"/>
    <lineage>
        <taxon>Bacteria</taxon>
        <taxon>Pseudomonadati</taxon>
        <taxon>Bacteroidota</taxon>
        <taxon>Sphingobacteriia</taxon>
        <taxon>Sphingobacteriales</taxon>
        <taxon>Sphingobacteriaceae</taxon>
        <taxon>Sphingobacterium</taxon>
    </lineage>
</organism>
<keyword evidence="3" id="KW-1185">Reference proteome</keyword>
<keyword evidence="1" id="KW-1133">Transmembrane helix</keyword>
<evidence type="ECO:0000313" key="2">
    <source>
        <dbReference type="EMBL" id="MFD1167442.1"/>
    </source>
</evidence>
<gene>
    <name evidence="2" type="ORF">ACFQ2C_17725</name>
</gene>